<accession>A0A7G9WEV2</accession>
<dbReference type="KEGG" id="caml:H6X83_09670"/>
<dbReference type="PANTHER" id="PTHR43158">
    <property type="entry name" value="SKFA PEPTIDE EXPORT ATP-BINDING PROTEIN SKFE"/>
    <property type="match status" value="1"/>
</dbReference>
<dbReference type="InterPro" id="IPR003439">
    <property type="entry name" value="ABC_transporter-like_ATP-bd"/>
</dbReference>
<dbReference type="GO" id="GO:0016887">
    <property type="term" value="F:ATP hydrolysis activity"/>
    <property type="evidence" value="ECO:0007669"/>
    <property type="project" value="InterPro"/>
</dbReference>
<dbReference type="Proteomes" id="UP000516046">
    <property type="component" value="Chromosome"/>
</dbReference>
<gene>
    <name evidence="4" type="ORF">H6X83_09670</name>
</gene>
<evidence type="ECO:0000256" key="1">
    <source>
        <dbReference type="ARBA" id="ARBA00022741"/>
    </source>
</evidence>
<evidence type="ECO:0000313" key="4">
    <source>
        <dbReference type="EMBL" id="QNO17214.1"/>
    </source>
</evidence>
<name>A0A7G9WEV2_9FIRM</name>
<dbReference type="Pfam" id="PF00005">
    <property type="entry name" value="ABC_tran"/>
    <property type="match status" value="1"/>
</dbReference>
<sequence length="285" mass="31199">MSIEVRSVTKKFGDTTALDHVSLTFGENQIYGLLGNNGAGKSTLLSILSDRQCPTDGSVLVDGEPVSNNDHALQKLFLVGDQNLFPDDMKVKKAFAAAQLFHPEFDRAYAESLAQKFDLKINKKITSLSTGYASIFRLVLGLSINTPYLIFDEPVLGLDAQHRDLFYRLLMEKYAEHPCTIIISTHLIAEVASLIEHTVIIRAGKILKDCPAEELMTAAYSVSGPAALLDSYLQGHHVLSSNTLGGLKTACIQGVPEVSLPAGLEISKVNLQDYFISLMEEKDKQ</sequence>
<dbReference type="InterPro" id="IPR003593">
    <property type="entry name" value="AAA+_ATPase"/>
</dbReference>
<reference evidence="4 5" key="1">
    <citation type="submission" date="2020-08" db="EMBL/GenBank/DDBJ databases">
        <authorList>
            <person name="Ren C."/>
            <person name="Gu Y."/>
            <person name="Xu Y."/>
        </authorList>
    </citation>
    <scope>NUCLEOTIDE SEQUENCE [LARGE SCALE GENOMIC DNA]</scope>
    <source>
        <strain evidence="4 5">LBM18003</strain>
    </source>
</reference>
<evidence type="ECO:0000259" key="3">
    <source>
        <dbReference type="PROSITE" id="PS50893"/>
    </source>
</evidence>
<proteinExistence type="predicted"/>
<dbReference type="EMBL" id="CP060696">
    <property type="protein sequence ID" value="QNO17214.1"/>
    <property type="molecule type" value="Genomic_DNA"/>
</dbReference>
<dbReference type="CDD" id="cd03230">
    <property type="entry name" value="ABC_DR_subfamily_A"/>
    <property type="match status" value="1"/>
</dbReference>
<dbReference type="AlphaFoldDB" id="A0A7G9WEV2"/>
<keyword evidence="5" id="KW-1185">Reference proteome</keyword>
<dbReference type="RefSeq" id="WP_212506282.1">
    <property type="nucleotide sequence ID" value="NZ_CP060696.1"/>
</dbReference>
<evidence type="ECO:0000256" key="2">
    <source>
        <dbReference type="ARBA" id="ARBA00022840"/>
    </source>
</evidence>
<keyword evidence="2 4" id="KW-0067">ATP-binding</keyword>
<dbReference type="PANTHER" id="PTHR43158:SF5">
    <property type="entry name" value="ABC TRANSPORTER, ATP-BINDING PROTEIN"/>
    <property type="match status" value="1"/>
</dbReference>
<dbReference type="Gene3D" id="3.40.50.300">
    <property type="entry name" value="P-loop containing nucleotide triphosphate hydrolases"/>
    <property type="match status" value="1"/>
</dbReference>
<protein>
    <submittedName>
        <fullName evidence="4">ABC transporter ATP-binding protein</fullName>
    </submittedName>
</protein>
<dbReference type="InterPro" id="IPR027417">
    <property type="entry name" value="P-loop_NTPase"/>
</dbReference>
<organism evidence="4 5">
    <name type="scientific">Caproicibacterium amylolyticum</name>
    <dbReference type="NCBI Taxonomy" id="2766537"/>
    <lineage>
        <taxon>Bacteria</taxon>
        <taxon>Bacillati</taxon>
        <taxon>Bacillota</taxon>
        <taxon>Clostridia</taxon>
        <taxon>Eubacteriales</taxon>
        <taxon>Oscillospiraceae</taxon>
        <taxon>Caproicibacterium</taxon>
    </lineage>
</organism>
<dbReference type="GO" id="GO:0005524">
    <property type="term" value="F:ATP binding"/>
    <property type="evidence" value="ECO:0007669"/>
    <property type="project" value="UniProtKB-KW"/>
</dbReference>
<dbReference type="SUPFAM" id="SSF52540">
    <property type="entry name" value="P-loop containing nucleoside triphosphate hydrolases"/>
    <property type="match status" value="1"/>
</dbReference>
<dbReference type="SMART" id="SM00382">
    <property type="entry name" value="AAA"/>
    <property type="match status" value="1"/>
</dbReference>
<keyword evidence="1" id="KW-0547">Nucleotide-binding</keyword>
<evidence type="ECO:0000313" key="5">
    <source>
        <dbReference type="Proteomes" id="UP000516046"/>
    </source>
</evidence>
<dbReference type="PROSITE" id="PS50893">
    <property type="entry name" value="ABC_TRANSPORTER_2"/>
    <property type="match status" value="1"/>
</dbReference>
<feature type="domain" description="ABC transporter" evidence="3">
    <location>
        <begin position="3"/>
        <end position="228"/>
    </location>
</feature>